<comment type="caution">
    <text evidence="1">The sequence shown here is derived from an EMBL/GenBank/DDBJ whole genome shotgun (WGS) entry which is preliminary data.</text>
</comment>
<dbReference type="Gene3D" id="3.40.960.10">
    <property type="entry name" value="VSR Endonuclease"/>
    <property type="match status" value="1"/>
</dbReference>
<name>A0A9W6H8L8_9MICO</name>
<protein>
    <recommendedName>
        <fullName evidence="3">DUF559 domain-containing protein</fullName>
    </recommendedName>
</protein>
<gene>
    <name evidence="1" type="ORF">GCM10017584_10720</name>
</gene>
<dbReference type="Proteomes" id="UP001142372">
    <property type="component" value="Unassembled WGS sequence"/>
</dbReference>
<keyword evidence="2" id="KW-1185">Reference proteome</keyword>
<evidence type="ECO:0008006" key="3">
    <source>
        <dbReference type="Google" id="ProtNLM"/>
    </source>
</evidence>
<organism evidence="1 2">
    <name type="scientific">Leifsonia poae</name>
    <dbReference type="NCBI Taxonomy" id="110933"/>
    <lineage>
        <taxon>Bacteria</taxon>
        <taxon>Bacillati</taxon>
        <taxon>Actinomycetota</taxon>
        <taxon>Actinomycetes</taxon>
        <taxon>Micrococcales</taxon>
        <taxon>Microbacteriaceae</taxon>
        <taxon>Leifsonia</taxon>
    </lineage>
</organism>
<dbReference type="AlphaFoldDB" id="A0A9W6H8L8"/>
<dbReference type="EMBL" id="BSEN01000003">
    <property type="protein sequence ID" value="GLJ75498.1"/>
    <property type="molecule type" value="Genomic_DNA"/>
</dbReference>
<dbReference type="RefSeq" id="WP_271176177.1">
    <property type="nucleotide sequence ID" value="NZ_BAAAJO010000001.1"/>
</dbReference>
<proteinExistence type="predicted"/>
<dbReference type="InterPro" id="IPR011335">
    <property type="entry name" value="Restrct_endonuc-II-like"/>
</dbReference>
<evidence type="ECO:0000313" key="2">
    <source>
        <dbReference type="Proteomes" id="UP001142372"/>
    </source>
</evidence>
<reference evidence="1" key="1">
    <citation type="journal article" date="2014" name="Int. J. Syst. Evol. Microbiol.">
        <title>Complete genome sequence of Corynebacterium casei LMG S-19264T (=DSM 44701T), isolated from a smear-ripened cheese.</title>
        <authorList>
            <consortium name="US DOE Joint Genome Institute (JGI-PGF)"/>
            <person name="Walter F."/>
            <person name="Albersmeier A."/>
            <person name="Kalinowski J."/>
            <person name="Ruckert C."/>
        </authorList>
    </citation>
    <scope>NUCLEOTIDE SEQUENCE</scope>
    <source>
        <strain evidence="1">VKM Ac-1401</strain>
    </source>
</reference>
<sequence>MRRPDPLPRGFGDRAFSFEQAVDRSISVWRLRSDDLRTPFRGVREPADRPVTILTRCEALQIRMPEGGVFSHATAALLHGLPIPRVLADGPLHVSVPRPVRAPRISGVVGHQVQFCDGDVVSIRGWRVTSATRTWRDLASRLSVAESVALGDAIIHWRSRRASISDLARRASTLRGRPGAVTSAAAIPLLHERSESPQESALRVMLVQAGLPRLDVNVPLYDANGAFVARPDLRFPEFRVVIEYEGDHHRSDRAQWRRDFARTMALQDLGETVIRLGAADLVPETAKLVTRILVRAGWSSFAT</sequence>
<accession>A0A9W6H8L8</accession>
<evidence type="ECO:0000313" key="1">
    <source>
        <dbReference type="EMBL" id="GLJ75498.1"/>
    </source>
</evidence>
<dbReference type="SUPFAM" id="SSF52980">
    <property type="entry name" value="Restriction endonuclease-like"/>
    <property type="match status" value="1"/>
</dbReference>
<reference evidence="1" key="2">
    <citation type="submission" date="2023-01" db="EMBL/GenBank/DDBJ databases">
        <authorList>
            <person name="Sun Q."/>
            <person name="Evtushenko L."/>
        </authorList>
    </citation>
    <scope>NUCLEOTIDE SEQUENCE</scope>
    <source>
        <strain evidence="1">VKM Ac-1401</strain>
    </source>
</reference>